<keyword evidence="3" id="KW-1185">Reference proteome</keyword>
<dbReference type="Pfam" id="PF01636">
    <property type="entry name" value="APH"/>
    <property type="match status" value="1"/>
</dbReference>
<dbReference type="SUPFAM" id="SSF56112">
    <property type="entry name" value="Protein kinase-like (PK-like)"/>
    <property type="match status" value="1"/>
</dbReference>
<dbReference type="InterPro" id="IPR051678">
    <property type="entry name" value="AGP_Transferase"/>
</dbReference>
<organism evidence="2 3">
    <name type="scientific">Calocera cornea HHB12733</name>
    <dbReference type="NCBI Taxonomy" id="1353952"/>
    <lineage>
        <taxon>Eukaryota</taxon>
        <taxon>Fungi</taxon>
        <taxon>Dikarya</taxon>
        <taxon>Basidiomycota</taxon>
        <taxon>Agaricomycotina</taxon>
        <taxon>Dacrymycetes</taxon>
        <taxon>Dacrymycetales</taxon>
        <taxon>Dacrymycetaceae</taxon>
        <taxon>Calocera</taxon>
    </lineage>
</organism>
<dbReference type="Gene3D" id="3.90.1200.10">
    <property type="match status" value="1"/>
</dbReference>
<feature type="domain" description="Aminoglycoside phosphotransferase" evidence="1">
    <location>
        <begin position="113"/>
        <end position="260"/>
    </location>
</feature>
<accession>A0A165IQ51</accession>
<dbReference type="GO" id="GO:0016301">
    <property type="term" value="F:kinase activity"/>
    <property type="evidence" value="ECO:0007669"/>
    <property type="project" value="UniProtKB-KW"/>
</dbReference>
<dbReference type="STRING" id="1353952.A0A165IQ51"/>
<protein>
    <submittedName>
        <fullName evidence="2">Kinase-like protein</fullName>
    </submittedName>
</protein>
<gene>
    <name evidence="2" type="ORF">CALCODRAFT_491773</name>
</gene>
<dbReference type="OrthoDB" id="5404599at2759"/>
<keyword evidence="2" id="KW-0808">Transferase</keyword>
<dbReference type="Proteomes" id="UP000076842">
    <property type="component" value="Unassembled WGS sequence"/>
</dbReference>
<keyword evidence="2" id="KW-0418">Kinase</keyword>
<dbReference type="InterPro" id="IPR011009">
    <property type="entry name" value="Kinase-like_dom_sf"/>
</dbReference>
<dbReference type="PANTHER" id="PTHR21310:SF15">
    <property type="entry name" value="AMINOGLYCOSIDE PHOSPHOTRANSFERASE DOMAIN-CONTAINING PROTEIN"/>
    <property type="match status" value="1"/>
</dbReference>
<sequence>MEFNTVNFRPPADLWKDVPFLARLWLAVPTPIRLTAYRLIWWVADKLHPRAMTTRVHRIFPGIYLKYGFVRSSEPHAMILLRRHTKLHSSIVLDYVTQTEHNTNVTSIPYTTTFLLMTAARGQSLMAVEDQLTPEQIKSIGLELRDYLVEMHKIPNPYKYGLCSSDGRGLDAPRFGGSDIGPCENIRSFHSWLYRRMGKHWPTMQPRVQPIFDKYDERCTIFSHGDLSSDNIMVHDGRLSGLIDWETSGWMPPYWDFFCARIDSSEACKAIVQLAIPEHVSRERYELYAAVGVMRGLSPKMFPSFEEANVP</sequence>
<dbReference type="AlphaFoldDB" id="A0A165IQ51"/>
<reference evidence="2 3" key="1">
    <citation type="journal article" date="2016" name="Mol. Biol. Evol.">
        <title>Comparative Genomics of Early-Diverging Mushroom-Forming Fungi Provides Insights into the Origins of Lignocellulose Decay Capabilities.</title>
        <authorList>
            <person name="Nagy L.G."/>
            <person name="Riley R."/>
            <person name="Tritt A."/>
            <person name="Adam C."/>
            <person name="Daum C."/>
            <person name="Floudas D."/>
            <person name="Sun H."/>
            <person name="Yadav J.S."/>
            <person name="Pangilinan J."/>
            <person name="Larsson K.H."/>
            <person name="Matsuura K."/>
            <person name="Barry K."/>
            <person name="Labutti K."/>
            <person name="Kuo R."/>
            <person name="Ohm R.A."/>
            <person name="Bhattacharya S.S."/>
            <person name="Shirouzu T."/>
            <person name="Yoshinaga Y."/>
            <person name="Martin F.M."/>
            <person name="Grigoriev I.V."/>
            <person name="Hibbett D.S."/>
        </authorList>
    </citation>
    <scope>NUCLEOTIDE SEQUENCE [LARGE SCALE GENOMIC DNA]</scope>
    <source>
        <strain evidence="2 3">HHB12733</strain>
    </source>
</reference>
<dbReference type="EMBL" id="KV423927">
    <property type="protein sequence ID" value="KZT60857.1"/>
    <property type="molecule type" value="Genomic_DNA"/>
</dbReference>
<dbReference type="InParanoid" id="A0A165IQ51"/>
<evidence type="ECO:0000313" key="3">
    <source>
        <dbReference type="Proteomes" id="UP000076842"/>
    </source>
</evidence>
<dbReference type="PANTHER" id="PTHR21310">
    <property type="entry name" value="AMINOGLYCOSIDE PHOSPHOTRANSFERASE-RELATED-RELATED"/>
    <property type="match status" value="1"/>
</dbReference>
<evidence type="ECO:0000259" key="1">
    <source>
        <dbReference type="Pfam" id="PF01636"/>
    </source>
</evidence>
<name>A0A165IQ51_9BASI</name>
<dbReference type="InterPro" id="IPR002575">
    <property type="entry name" value="Aminoglycoside_PTrfase"/>
</dbReference>
<proteinExistence type="predicted"/>
<evidence type="ECO:0000313" key="2">
    <source>
        <dbReference type="EMBL" id="KZT60857.1"/>
    </source>
</evidence>